<dbReference type="EMBL" id="JBGMEK010000014">
    <property type="protein sequence ID" value="MFA0811010.1"/>
    <property type="molecule type" value="Genomic_DNA"/>
</dbReference>
<protein>
    <recommendedName>
        <fullName evidence="3">Transposase DDE domain-containing protein</fullName>
    </recommendedName>
</protein>
<keyword evidence="2" id="KW-1185">Reference proteome</keyword>
<dbReference type="RefSeq" id="WP_371838578.1">
    <property type="nucleotide sequence ID" value="NZ_JBGMEK010000014.1"/>
</dbReference>
<evidence type="ECO:0000313" key="1">
    <source>
        <dbReference type="EMBL" id="MFA0811010.1"/>
    </source>
</evidence>
<sequence length="112" mass="12948">MAEGAKIVSPKPALKRDNRYQREKKRKKCWRRAAIEPLIEHLKFDFLLSRNFLKGTVGDAINLFMAACARNLRKRIIKALEAFYCALKKGTFTNFFSLKSTFVNNMALLHTP</sequence>
<proteinExistence type="predicted"/>
<comment type="caution">
    <text evidence="1">The sequence shown here is derived from an EMBL/GenBank/DDBJ whole genome shotgun (WGS) entry which is preliminary data.</text>
</comment>
<gene>
    <name evidence="1" type="ORF">ACCI49_08760</name>
</gene>
<organism evidence="1 2">
    <name type="scientific">Microbulbifer epialgicus</name>
    <dbReference type="NCBI Taxonomy" id="393907"/>
    <lineage>
        <taxon>Bacteria</taxon>
        <taxon>Pseudomonadati</taxon>
        <taxon>Pseudomonadota</taxon>
        <taxon>Gammaproteobacteria</taxon>
        <taxon>Cellvibrionales</taxon>
        <taxon>Microbulbiferaceae</taxon>
        <taxon>Microbulbifer</taxon>
    </lineage>
</organism>
<accession>A0ABV4NY77</accession>
<dbReference type="Proteomes" id="UP001569428">
    <property type="component" value="Unassembled WGS sequence"/>
</dbReference>
<evidence type="ECO:0000313" key="2">
    <source>
        <dbReference type="Proteomes" id="UP001569428"/>
    </source>
</evidence>
<name>A0ABV4NY77_9GAMM</name>
<evidence type="ECO:0008006" key="3">
    <source>
        <dbReference type="Google" id="ProtNLM"/>
    </source>
</evidence>
<reference evidence="1 2" key="1">
    <citation type="submission" date="2024-08" db="EMBL/GenBank/DDBJ databases">
        <authorList>
            <person name="Ishaq N."/>
        </authorList>
    </citation>
    <scope>NUCLEOTIDE SEQUENCE [LARGE SCALE GENOMIC DNA]</scope>
    <source>
        <strain evidence="1 2">DSM 18651</strain>
    </source>
</reference>